<dbReference type="GO" id="GO:0016114">
    <property type="term" value="P:terpenoid biosynthetic process"/>
    <property type="evidence" value="ECO:0007669"/>
    <property type="project" value="UniProtKB-ARBA"/>
</dbReference>
<dbReference type="PRINTS" id="PR00463">
    <property type="entry name" value="EP450I"/>
</dbReference>
<evidence type="ECO:0000313" key="5">
    <source>
        <dbReference type="EMBL" id="KAG6412918.1"/>
    </source>
</evidence>
<keyword evidence="2 4" id="KW-0560">Oxidoreductase</keyword>
<dbReference type="PANTHER" id="PTHR47952:SF3">
    <property type="entry name" value="CYTOCHROME P450 71B3-LIKE"/>
    <property type="match status" value="1"/>
</dbReference>
<keyword evidence="6" id="KW-1185">Reference proteome</keyword>
<organism evidence="5">
    <name type="scientific">Salvia splendens</name>
    <name type="common">Scarlet sage</name>
    <dbReference type="NCBI Taxonomy" id="180675"/>
    <lineage>
        <taxon>Eukaryota</taxon>
        <taxon>Viridiplantae</taxon>
        <taxon>Streptophyta</taxon>
        <taxon>Embryophyta</taxon>
        <taxon>Tracheophyta</taxon>
        <taxon>Spermatophyta</taxon>
        <taxon>Magnoliopsida</taxon>
        <taxon>eudicotyledons</taxon>
        <taxon>Gunneridae</taxon>
        <taxon>Pentapetalae</taxon>
        <taxon>asterids</taxon>
        <taxon>lamiids</taxon>
        <taxon>Lamiales</taxon>
        <taxon>Lamiaceae</taxon>
        <taxon>Nepetoideae</taxon>
        <taxon>Mentheae</taxon>
        <taxon>Salviinae</taxon>
        <taxon>Salvia</taxon>
        <taxon>Salvia subgen. Calosphace</taxon>
        <taxon>core Calosphace</taxon>
    </lineage>
</organism>
<dbReference type="InterPro" id="IPR017972">
    <property type="entry name" value="Cyt_P450_CS"/>
</dbReference>
<dbReference type="GO" id="GO:0005506">
    <property type="term" value="F:iron ion binding"/>
    <property type="evidence" value="ECO:0007669"/>
    <property type="project" value="InterPro"/>
</dbReference>
<reference evidence="5" key="2">
    <citation type="submission" date="2020-08" db="EMBL/GenBank/DDBJ databases">
        <title>Plant Genome Project.</title>
        <authorList>
            <person name="Zhang R.-G."/>
        </authorList>
    </citation>
    <scope>NUCLEOTIDE SEQUENCE</scope>
    <source>
        <strain evidence="5">Huo1</strain>
        <tissue evidence="5">Leaf</tissue>
    </source>
</reference>
<dbReference type="EMBL" id="PNBA02000009">
    <property type="protein sequence ID" value="KAG6412918.1"/>
    <property type="molecule type" value="Genomic_DNA"/>
</dbReference>
<evidence type="ECO:0008006" key="7">
    <source>
        <dbReference type="Google" id="ProtNLM"/>
    </source>
</evidence>
<dbReference type="SUPFAM" id="SSF48264">
    <property type="entry name" value="Cytochrome P450"/>
    <property type="match status" value="1"/>
</dbReference>
<dbReference type="InterPro" id="IPR001128">
    <property type="entry name" value="Cyt_P450"/>
</dbReference>
<dbReference type="InterPro" id="IPR036396">
    <property type="entry name" value="Cyt_P450_sf"/>
</dbReference>
<dbReference type="PANTHER" id="PTHR47952">
    <property type="entry name" value="TRYPTAMINE 5-HYDROXYLASE"/>
    <property type="match status" value="1"/>
</dbReference>
<comment type="similarity">
    <text evidence="4">Belongs to the cytochrome P450 family.</text>
</comment>
<keyword evidence="3 4" id="KW-0479">Metal-binding</keyword>
<dbReference type="PRINTS" id="PR00385">
    <property type="entry name" value="P450"/>
</dbReference>
<accession>A0A8X8ZQ74</accession>
<evidence type="ECO:0000256" key="3">
    <source>
        <dbReference type="PIRSR" id="PIRSR602401-1"/>
    </source>
</evidence>
<dbReference type="InterPro" id="IPR002401">
    <property type="entry name" value="Cyt_P450_E_grp-I"/>
</dbReference>
<evidence type="ECO:0000256" key="1">
    <source>
        <dbReference type="ARBA" id="ARBA00004167"/>
    </source>
</evidence>
<dbReference type="GO" id="GO:0020037">
    <property type="term" value="F:heme binding"/>
    <property type="evidence" value="ECO:0007669"/>
    <property type="project" value="InterPro"/>
</dbReference>
<keyword evidence="3 4" id="KW-0349">Heme</keyword>
<name>A0A8X8ZQ74_SALSN</name>
<comment type="cofactor">
    <cofactor evidence="3">
        <name>heme</name>
        <dbReference type="ChEBI" id="CHEBI:30413"/>
    </cofactor>
</comment>
<evidence type="ECO:0000256" key="4">
    <source>
        <dbReference type="RuleBase" id="RU000461"/>
    </source>
</evidence>
<dbReference type="GO" id="GO:0016020">
    <property type="term" value="C:membrane"/>
    <property type="evidence" value="ECO:0007669"/>
    <property type="project" value="UniProtKB-SubCell"/>
</dbReference>
<dbReference type="Pfam" id="PF00067">
    <property type="entry name" value="p450"/>
    <property type="match status" value="1"/>
</dbReference>
<gene>
    <name evidence="5" type="ORF">SASPL_125613</name>
</gene>
<reference evidence="5" key="1">
    <citation type="submission" date="2018-01" db="EMBL/GenBank/DDBJ databases">
        <authorList>
            <person name="Mao J.F."/>
        </authorList>
    </citation>
    <scope>NUCLEOTIDE SEQUENCE</scope>
    <source>
        <strain evidence="5">Huo1</strain>
        <tissue evidence="5">Leaf</tissue>
    </source>
</reference>
<feature type="binding site" description="axial binding residue" evidence="3">
    <location>
        <position position="127"/>
    </location>
    <ligand>
        <name>heme</name>
        <dbReference type="ChEBI" id="CHEBI:30413"/>
    </ligand>
    <ligandPart>
        <name>Fe</name>
        <dbReference type="ChEBI" id="CHEBI:18248"/>
    </ligandPart>
</feature>
<proteinExistence type="inferred from homology"/>
<comment type="caution">
    <text evidence="5">The sequence shown here is derived from an EMBL/GenBank/DDBJ whole genome shotgun (WGS) entry which is preliminary data.</text>
</comment>
<comment type="subcellular location">
    <subcellularLocation>
        <location evidence="1">Membrane</location>
        <topology evidence="1">Single-pass membrane protein</topology>
    </subcellularLocation>
</comment>
<keyword evidence="3 4" id="KW-0408">Iron</keyword>
<evidence type="ECO:0000256" key="2">
    <source>
        <dbReference type="ARBA" id="ARBA00023002"/>
    </source>
</evidence>
<dbReference type="GO" id="GO:0016712">
    <property type="term" value="F:oxidoreductase activity, acting on paired donors, with incorporation or reduction of molecular oxygen, reduced flavin or flavoprotein as one donor, and incorporation of one atom of oxygen"/>
    <property type="evidence" value="ECO:0007669"/>
    <property type="project" value="UniProtKB-ARBA"/>
</dbReference>
<evidence type="ECO:0000313" key="6">
    <source>
        <dbReference type="Proteomes" id="UP000298416"/>
    </source>
</evidence>
<dbReference type="PROSITE" id="PS00086">
    <property type="entry name" value="CYTOCHROME_P450"/>
    <property type="match status" value="1"/>
</dbReference>
<dbReference type="Gene3D" id="1.10.630.10">
    <property type="entry name" value="Cytochrome P450"/>
    <property type="match status" value="1"/>
</dbReference>
<dbReference type="Proteomes" id="UP000298416">
    <property type="component" value="Unassembled WGS sequence"/>
</dbReference>
<dbReference type="AlphaFoldDB" id="A0A8X8ZQ74"/>
<sequence length="186" mass="21079">MASLVKKPLLMKKLQAEIRQLAGEKKLIDEKDIEKLPYLRAVVKESLRLYPPAPLLVPRETTKKCSINGYEIEGGSTVYVNAWAIARDPAMWDNEDEFLPERFLESDLDPRGQTPELIPFGFGRRRCPGIGMAMAEMELALANVVCKFDWELPVGMKEEDIDFEVLPGITMHKKNALRLLPKLVIA</sequence>
<protein>
    <recommendedName>
        <fullName evidence="7">Cytochrome P450</fullName>
    </recommendedName>
</protein>
<keyword evidence="4" id="KW-0503">Monooxygenase</keyword>